<evidence type="ECO:0000259" key="18">
    <source>
        <dbReference type="SMART" id="SM00382"/>
    </source>
</evidence>
<dbReference type="GO" id="GO:0003723">
    <property type="term" value="F:RNA binding"/>
    <property type="evidence" value="ECO:0007669"/>
    <property type="project" value="UniProtKB-KW"/>
</dbReference>
<feature type="region of interest" description="Disordered" evidence="17">
    <location>
        <begin position="553"/>
        <end position="739"/>
    </location>
</feature>
<evidence type="ECO:0000256" key="7">
    <source>
        <dbReference type="ARBA" id="ARBA00014478"/>
    </source>
</evidence>
<keyword evidence="13" id="KW-0449">Lipoprotein</keyword>
<feature type="compositionally biased region" description="Polar residues" evidence="17">
    <location>
        <begin position="594"/>
        <end position="603"/>
    </location>
</feature>
<evidence type="ECO:0000256" key="6">
    <source>
        <dbReference type="ARBA" id="ARBA00012317"/>
    </source>
</evidence>
<feature type="region of interest" description="Disordered" evidence="17">
    <location>
        <begin position="751"/>
        <end position="788"/>
    </location>
</feature>
<dbReference type="InterPro" id="IPR047325">
    <property type="entry name" value="CNPase_cat"/>
</dbReference>
<dbReference type="EC" id="3.1.4.37" evidence="6"/>
<dbReference type="Pfam" id="PF05881">
    <property type="entry name" value="CNPase"/>
    <property type="match status" value="1"/>
</dbReference>
<comment type="catalytic activity">
    <reaction evidence="1">
        <text>a nucleoside 2',3'-cyclic phosphate + H2O = a nucleoside 2'-phosphate + H(+)</text>
        <dbReference type="Rhea" id="RHEA:14489"/>
        <dbReference type="ChEBI" id="CHEBI:15377"/>
        <dbReference type="ChEBI" id="CHEBI:15378"/>
        <dbReference type="ChEBI" id="CHEBI:66954"/>
        <dbReference type="ChEBI" id="CHEBI:78552"/>
        <dbReference type="EC" id="3.1.4.37"/>
    </reaction>
</comment>
<proteinExistence type="inferred from homology"/>
<evidence type="ECO:0000256" key="17">
    <source>
        <dbReference type="SAM" id="MobiDB-lite"/>
    </source>
</evidence>
<evidence type="ECO:0000313" key="19">
    <source>
        <dbReference type="Proteomes" id="UP000694891"/>
    </source>
</evidence>
<evidence type="ECO:0000313" key="20">
    <source>
        <dbReference type="RefSeq" id="XP_008283085.1"/>
    </source>
</evidence>
<reference evidence="20" key="1">
    <citation type="submission" date="2025-08" db="UniProtKB">
        <authorList>
            <consortium name="RefSeq"/>
        </authorList>
    </citation>
    <scope>IDENTIFICATION</scope>
</reference>
<gene>
    <name evidence="20" type="primary">LOC103359497</name>
</gene>
<keyword evidence="19" id="KW-1185">Reference proteome</keyword>
<feature type="repeat" description="TPR" evidence="16">
    <location>
        <begin position="13"/>
        <end position="46"/>
    </location>
</feature>
<dbReference type="GO" id="GO:0042470">
    <property type="term" value="C:melanosome"/>
    <property type="evidence" value="ECO:0007669"/>
    <property type="project" value="UniProtKB-SubCell"/>
</dbReference>
<keyword evidence="16" id="KW-0802">TPR repeat</keyword>
<evidence type="ECO:0000256" key="3">
    <source>
        <dbReference type="ARBA" id="ARBA00004635"/>
    </source>
</evidence>
<feature type="region of interest" description="Disordered" evidence="17">
    <location>
        <begin position="245"/>
        <end position="268"/>
    </location>
</feature>
<keyword evidence="12" id="KW-0472">Membrane</keyword>
<feature type="compositionally biased region" description="Basic and acidic residues" evidence="17">
    <location>
        <begin position="680"/>
        <end position="697"/>
    </location>
</feature>
<feature type="compositionally biased region" description="Basic and acidic residues" evidence="17">
    <location>
        <begin position="621"/>
        <end position="645"/>
    </location>
</feature>
<feature type="compositionally biased region" description="Basic and acidic residues" evidence="17">
    <location>
        <begin position="1161"/>
        <end position="1172"/>
    </location>
</feature>
<dbReference type="InterPro" id="IPR009097">
    <property type="entry name" value="Cyclic_Pdiesterase"/>
</dbReference>
<dbReference type="InterPro" id="IPR019734">
    <property type="entry name" value="TPR_rpt"/>
</dbReference>
<comment type="subcellular location">
    <subcellularLocation>
        <location evidence="2">Melanosome</location>
    </subcellularLocation>
    <subcellularLocation>
        <location evidence="3">Membrane</location>
        <topology evidence="3">Lipid-anchor</topology>
    </subcellularLocation>
</comment>
<comment type="subunit">
    <text evidence="5">Exists as monomers and homodimers.</text>
</comment>
<evidence type="ECO:0000256" key="13">
    <source>
        <dbReference type="ARBA" id="ARBA00023288"/>
    </source>
</evidence>
<evidence type="ECO:0000256" key="5">
    <source>
        <dbReference type="ARBA" id="ARBA00011781"/>
    </source>
</evidence>
<dbReference type="Gene3D" id="3.40.50.300">
    <property type="entry name" value="P-loop containing nucleotide triphosphate hydrolases"/>
    <property type="match status" value="1"/>
</dbReference>
<dbReference type="Gene3D" id="3.90.1740.10">
    <property type="entry name" value="2',3'-cyclic nucleotide 3'-phosphodiesterase superfamily"/>
    <property type="match status" value="1"/>
</dbReference>
<accession>A0A9Y4JVH2</accession>
<sequence length="1181" mass="130354">MSSSDRDPKPDVFSSLVAEGGWLHQKGQNRKALDSFTKALALNPDDKNCYVGRSGCYLKMVQYVKAFQEAEASLTVDPTFHEGIHMKAEALYYMAEFEFALVFYRRGQKLHPLSHEFRLGIHKAQEAIENSIGSPSSGQLKNEGDLVMFLNVSQEKRAPPFSAIQDLTKEEKQQTPKTPKKEKVKKQILGELYDDRKFLESLMKDEDLMKLQMKDGEQLGDSIQSCISRLDICVDFWLQENPSCVQEKNQKVPQQKPSKPRHSAPSEHAQFLMKSLSDIDAELECGNAEVSLKKAEDVMKIVQRCSEKEVPDKKQIMGSLHSCMGKAWFDLGDMDKALEHHQRDLEVAEQCKLPEPMSRALENMSRVYTETGQFELAVDCWQKKVPLVRGALEKTWLFHELGCCHVMLDRLEEARDFGLQSAAAAAEAADENWQIHANVLVGLSESKLGNFESGISYFERALTHAQRQKDDAAINAVQKVPLCRHEPHFAAFLAPFKDIYKRGAGACGAPGLPCHCIHRGTRGQRLQQLLRSSSSPTGTWWCVKLDFKPDMDAEKSNEVSETVMENEVASKVETPDESTQPENPPAAEEEPGQSAVNGDNSEVPNEKETEEPVATENVTPSEEKPETKDDDSSPKEQDESSEKISDPVAALDAETPENTKQQPEPENDPEPLAESIPEPEPEKSAESVPEAEPREQTSPKPVDTQPPSQEDAERGLETTMEANSEVAAEPKEVGEAAGTVLVTEAAAVKLEAPAEDGQPAEKDKSEEKEAQAAAELEQKEEDPTPASGSLSFALLEQQQTKDALRISRTLVVLRGLPGSGKSFLARAIADAYQDHCSIISADDHGIKPESPSTDGYQALDEAVVARCSDAAASSSVLIVVDDTNHTQDRLARLGEIAVQNHLVAVFLEAQTQWSRDVAELSKKTRRGLQEAQLEAMKAPLEEVTLPLFFGWFLLSSVQEKVPCTSMDFLKTLDTLEAFKKHLVDFTGKAEKEVDLEQYFKPQGALHCTTKFCNYGKAEGAKEYAENPAVKESYGSAFELSLTALFVTPRTVGARVSLTDEQLKLWPADAEKEAASVVPAAASLPLGSRAHITLGCAEGVEPVQTGLDLLEILALQQEGQEGEPAEEMELGSLKYYGEGRWLLSLREPVCAPACFSSFYGPKESEPTKKEPEKKKKPKCSIL</sequence>
<feature type="compositionally biased region" description="Polar residues" evidence="17">
    <location>
        <begin position="245"/>
        <end position="257"/>
    </location>
</feature>
<comment type="function">
    <text evidence="15">Catalyzes the formation of 2'-nucleotide products from 2',3'-cyclic substrates. May participate in RNA metabolism in the myelinating cell, CNP is the third most abundant protein in central nervous system myelin.</text>
</comment>
<protein>
    <recommendedName>
        <fullName evidence="7">2',3'-cyclic-nucleotide 3'-phosphodiesterase</fullName>
        <ecNumber evidence="6">3.1.4.37</ecNumber>
    </recommendedName>
</protein>
<dbReference type="InterPro" id="IPR008431">
    <property type="entry name" value="CNPase"/>
</dbReference>
<evidence type="ECO:0000256" key="11">
    <source>
        <dbReference type="ARBA" id="ARBA00022884"/>
    </source>
</evidence>
<evidence type="ECO:0000256" key="4">
    <source>
        <dbReference type="ARBA" id="ARBA00008662"/>
    </source>
</evidence>
<dbReference type="PROSITE" id="PS50005">
    <property type="entry name" value="TPR"/>
    <property type="match status" value="1"/>
</dbReference>
<dbReference type="RefSeq" id="XP_008283085.1">
    <property type="nucleotide sequence ID" value="XM_008284863.1"/>
</dbReference>
<dbReference type="InterPro" id="IPR027417">
    <property type="entry name" value="P-loop_NTPase"/>
</dbReference>
<comment type="similarity">
    <text evidence="4">Belongs to the 2H phosphoesterase superfamily. CNPase family.</text>
</comment>
<dbReference type="GO" id="GO:0009214">
    <property type="term" value="P:cyclic nucleotide catabolic process"/>
    <property type="evidence" value="ECO:0007669"/>
    <property type="project" value="InterPro"/>
</dbReference>
<dbReference type="Proteomes" id="UP000694891">
    <property type="component" value="Unplaced"/>
</dbReference>
<evidence type="ECO:0000256" key="10">
    <source>
        <dbReference type="ARBA" id="ARBA00022801"/>
    </source>
</evidence>
<dbReference type="SUPFAM" id="SSF48452">
    <property type="entry name" value="TPR-like"/>
    <property type="match status" value="2"/>
</dbReference>
<evidence type="ECO:0000256" key="2">
    <source>
        <dbReference type="ARBA" id="ARBA00004223"/>
    </source>
</evidence>
<keyword evidence="8" id="KW-0488">Methylation</keyword>
<evidence type="ECO:0000256" key="12">
    <source>
        <dbReference type="ARBA" id="ARBA00023136"/>
    </source>
</evidence>
<evidence type="ECO:0000256" key="16">
    <source>
        <dbReference type="PROSITE-ProRule" id="PRU00339"/>
    </source>
</evidence>
<keyword evidence="11" id="KW-0694">RNA-binding</keyword>
<evidence type="ECO:0000256" key="14">
    <source>
        <dbReference type="ARBA" id="ARBA00023289"/>
    </source>
</evidence>
<feature type="compositionally biased region" description="Basic and acidic residues" evidence="17">
    <location>
        <begin position="759"/>
        <end position="770"/>
    </location>
</feature>
<organism evidence="19 20">
    <name type="scientific">Stegastes partitus</name>
    <name type="common">bicolor damselfish</name>
    <dbReference type="NCBI Taxonomy" id="144197"/>
    <lineage>
        <taxon>Eukaryota</taxon>
        <taxon>Metazoa</taxon>
        <taxon>Chordata</taxon>
        <taxon>Craniata</taxon>
        <taxon>Vertebrata</taxon>
        <taxon>Euteleostomi</taxon>
        <taxon>Actinopterygii</taxon>
        <taxon>Neopterygii</taxon>
        <taxon>Teleostei</taxon>
        <taxon>Neoteleostei</taxon>
        <taxon>Acanthomorphata</taxon>
        <taxon>Ovalentaria</taxon>
        <taxon>Pomacentridae</taxon>
        <taxon>Stegastes</taxon>
    </lineage>
</organism>
<dbReference type="SUPFAM" id="SSF52540">
    <property type="entry name" value="P-loop containing nucleoside triphosphate hydrolases"/>
    <property type="match status" value="1"/>
</dbReference>
<dbReference type="PANTHER" id="PTHR10156:SF0">
    <property type="entry name" value="2',3'-CYCLIC-NUCLEOTIDE 3'-PHOSPHODIESTERASE"/>
    <property type="match status" value="1"/>
</dbReference>
<keyword evidence="14" id="KW-0636">Prenylation</keyword>
<keyword evidence="9" id="KW-0597">Phosphoprotein</keyword>
<dbReference type="SUPFAM" id="SSF55144">
    <property type="entry name" value="LigT-like"/>
    <property type="match status" value="1"/>
</dbReference>
<feature type="domain" description="AAA+ ATPase" evidence="18">
    <location>
        <begin position="807"/>
        <end position="947"/>
    </location>
</feature>
<dbReference type="Gene3D" id="1.25.40.10">
    <property type="entry name" value="Tetratricopeptide repeat domain"/>
    <property type="match status" value="2"/>
</dbReference>
<dbReference type="InterPro" id="IPR011990">
    <property type="entry name" value="TPR-like_helical_dom_sf"/>
</dbReference>
<dbReference type="GeneID" id="103359497"/>
<dbReference type="GO" id="GO:0016020">
    <property type="term" value="C:membrane"/>
    <property type="evidence" value="ECO:0007669"/>
    <property type="project" value="UniProtKB-SubCell"/>
</dbReference>
<dbReference type="Pfam" id="PF13671">
    <property type="entry name" value="AAA_33"/>
    <property type="match status" value="1"/>
</dbReference>
<dbReference type="GO" id="GO:0004113">
    <property type="term" value="F:2',3'-cyclic-nucleotide 3'-phosphodiesterase activity"/>
    <property type="evidence" value="ECO:0007669"/>
    <property type="project" value="UniProtKB-EC"/>
</dbReference>
<dbReference type="SMART" id="SM00382">
    <property type="entry name" value="AAA"/>
    <property type="match status" value="1"/>
</dbReference>
<dbReference type="FunFam" id="1.25.40.10:FF:000795">
    <property type="entry name" value="Tetratricopeptide repeat protein 25"/>
    <property type="match status" value="1"/>
</dbReference>
<evidence type="ECO:0000256" key="9">
    <source>
        <dbReference type="ARBA" id="ARBA00022553"/>
    </source>
</evidence>
<keyword evidence="10" id="KW-0378">Hydrolase</keyword>
<evidence type="ECO:0000256" key="8">
    <source>
        <dbReference type="ARBA" id="ARBA00022481"/>
    </source>
</evidence>
<feature type="region of interest" description="Disordered" evidence="17">
    <location>
        <begin position="1159"/>
        <end position="1181"/>
    </location>
</feature>
<dbReference type="InterPro" id="IPR003593">
    <property type="entry name" value="AAA+_ATPase"/>
</dbReference>
<evidence type="ECO:0000256" key="1">
    <source>
        <dbReference type="ARBA" id="ARBA00000610"/>
    </source>
</evidence>
<dbReference type="AlphaFoldDB" id="A0A9Y4JVH2"/>
<dbReference type="SMART" id="SM00028">
    <property type="entry name" value="TPR"/>
    <property type="match status" value="6"/>
</dbReference>
<evidence type="ECO:0000256" key="15">
    <source>
        <dbReference type="ARBA" id="ARBA00045937"/>
    </source>
</evidence>
<name>A0A9Y4JVH2_9TELE</name>
<dbReference type="PANTHER" id="PTHR10156">
    <property type="entry name" value="2',3'-CYCLIC-NUCLEOTIDE 3'-PHOSPHODIESTERASE"/>
    <property type="match status" value="1"/>
</dbReference>